<proteinExistence type="inferred from homology"/>
<evidence type="ECO:0000259" key="13">
    <source>
        <dbReference type="Pfam" id="PF02223"/>
    </source>
</evidence>
<dbReference type="HAMAP" id="MF_00165">
    <property type="entry name" value="Thymidylate_kinase"/>
    <property type="match status" value="1"/>
</dbReference>
<dbReference type="NCBIfam" id="TIGR00041">
    <property type="entry name" value="DTMP_kinase"/>
    <property type="match status" value="1"/>
</dbReference>
<evidence type="ECO:0000256" key="9">
    <source>
        <dbReference type="ARBA" id="ARBA00029962"/>
    </source>
</evidence>
<dbReference type="EC" id="2.7.4.9" evidence="2 11"/>
<evidence type="ECO:0000313" key="14">
    <source>
        <dbReference type="EMBL" id="AMT95822.1"/>
    </source>
</evidence>
<evidence type="ECO:0000256" key="5">
    <source>
        <dbReference type="ARBA" id="ARBA00022727"/>
    </source>
</evidence>
<evidence type="ECO:0000256" key="2">
    <source>
        <dbReference type="ARBA" id="ARBA00012980"/>
    </source>
</evidence>
<dbReference type="PANTHER" id="PTHR10344">
    <property type="entry name" value="THYMIDYLATE KINASE"/>
    <property type="match status" value="1"/>
</dbReference>
<name>A0ABN4MZB7_9GAMM</name>
<sequence length="236" mass="26274">MSVSSQADSSLSNHVSSNVPKTSHVTNQGRFISFEGTEGVGKTTAIEQLCSRLQENGIDYLRTREPGGSPFAERLREILLDPATDITDDTELLLLFAARCDHMQQVILPALQRGVWVICDRFTDSTIAYQGFGRGHGDDVMRAKIDGLISQFVLQLPDLTLWLDLPVLEGMARANKRGAADRFEQQATEFFTWVHKGFSVLASDYPMRIQRIDASGSADEVGVRVWQMVQEKLLAQ</sequence>
<dbReference type="PANTHER" id="PTHR10344:SF4">
    <property type="entry name" value="UMP-CMP KINASE 2, MITOCHONDRIAL"/>
    <property type="match status" value="1"/>
</dbReference>
<keyword evidence="8 11" id="KW-0067">ATP-binding</keyword>
<dbReference type="EMBL" id="CP014945">
    <property type="protein sequence ID" value="AMT95822.1"/>
    <property type="molecule type" value="Genomic_DNA"/>
</dbReference>
<protein>
    <recommendedName>
        <fullName evidence="3 11">Thymidylate kinase</fullName>
        <ecNumber evidence="2 11">2.7.4.9</ecNumber>
    </recommendedName>
    <alternativeName>
        <fullName evidence="9 11">dTMP kinase</fullName>
    </alternativeName>
</protein>
<keyword evidence="7 11" id="KW-0418">Kinase</keyword>
<evidence type="ECO:0000313" key="15">
    <source>
        <dbReference type="Proteomes" id="UP000076104"/>
    </source>
</evidence>
<dbReference type="Pfam" id="PF02223">
    <property type="entry name" value="Thymidylate_kin"/>
    <property type="match status" value="1"/>
</dbReference>
<evidence type="ECO:0000256" key="8">
    <source>
        <dbReference type="ARBA" id="ARBA00022840"/>
    </source>
</evidence>
<dbReference type="InterPro" id="IPR018094">
    <property type="entry name" value="Thymidylate_kinase"/>
</dbReference>
<accession>A0ABN4MZB7</accession>
<dbReference type="GO" id="GO:0016301">
    <property type="term" value="F:kinase activity"/>
    <property type="evidence" value="ECO:0007669"/>
    <property type="project" value="UniProtKB-KW"/>
</dbReference>
<keyword evidence="6 11" id="KW-0547">Nucleotide-binding</keyword>
<gene>
    <name evidence="11" type="primary">tmk</name>
    <name evidence="14" type="ORF">A3K91_0186</name>
</gene>
<organism evidence="14 15">
    <name type="scientific">Psychrobacter alimentarius</name>
    <dbReference type="NCBI Taxonomy" id="261164"/>
    <lineage>
        <taxon>Bacteria</taxon>
        <taxon>Pseudomonadati</taxon>
        <taxon>Pseudomonadota</taxon>
        <taxon>Gammaproteobacteria</taxon>
        <taxon>Moraxellales</taxon>
        <taxon>Moraxellaceae</taxon>
        <taxon>Psychrobacter</taxon>
    </lineage>
</organism>
<evidence type="ECO:0000256" key="10">
    <source>
        <dbReference type="ARBA" id="ARBA00048743"/>
    </source>
</evidence>
<dbReference type="Gene3D" id="3.40.50.300">
    <property type="entry name" value="P-loop containing nucleotide triphosphate hydrolases"/>
    <property type="match status" value="1"/>
</dbReference>
<comment type="similarity">
    <text evidence="1 11">Belongs to the thymidylate kinase family.</text>
</comment>
<dbReference type="InterPro" id="IPR039430">
    <property type="entry name" value="Thymidylate_kin-like_dom"/>
</dbReference>
<keyword evidence="15" id="KW-1185">Reference proteome</keyword>
<feature type="domain" description="Thymidylate kinase-like" evidence="13">
    <location>
        <begin position="34"/>
        <end position="221"/>
    </location>
</feature>
<feature type="binding site" evidence="11">
    <location>
        <begin position="36"/>
        <end position="43"/>
    </location>
    <ligand>
        <name>ATP</name>
        <dbReference type="ChEBI" id="CHEBI:30616"/>
    </ligand>
</feature>
<dbReference type="CDD" id="cd01672">
    <property type="entry name" value="TMPK"/>
    <property type="match status" value="1"/>
</dbReference>
<comment type="catalytic activity">
    <reaction evidence="10 11">
        <text>dTMP + ATP = dTDP + ADP</text>
        <dbReference type="Rhea" id="RHEA:13517"/>
        <dbReference type="ChEBI" id="CHEBI:30616"/>
        <dbReference type="ChEBI" id="CHEBI:58369"/>
        <dbReference type="ChEBI" id="CHEBI:63528"/>
        <dbReference type="ChEBI" id="CHEBI:456216"/>
        <dbReference type="EC" id="2.7.4.9"/>
    </reaction>
</comment>
<evidence type="ECO:0000256" key="12">
    <source>
        <dbReference type="SAM" id="MobiDB-lite"/>
    </source>
</evidence>
<dbReference type="Proteomes" id="UP000076104">
    <property type="component" value="Chromosome"/>
</dbReference>
<evidence type="ECO:0000256" key="11">
    <source>
        <dbReference type="HAMAP-Rule" id="MF_00165"/>
    </source>
</evidence>
<keyword evidence="5 11" id="KW-0545">Nucleotide biosynthesis</keyword>
<evidence type="ECO:0000256" key="3">
    <source>
        <dbReference type="ARBA" id="ARBA00017144"/>
    </source>
</evidence>
<dbReference type="InterPro" id="IPR018095">
    <property type="entry name" value="Thymidylate_kin_CS"/>
</dbReference>
<dbReference type="PROSITE" id="PS01331">
    <property type="entry name" value="THYMIDYLATE_KINASE"/>
    <property type="match status" value="1"/>
</dbReference>
<dbReference type="SUPFAM" id="SSF52540">
    <property type="entry name" value="P-loop containing nucleoside triphosphate hydrolases"/>
    <property type="match status" value="1"/>
</dbReference>
<dbReference type="GeneID" id="33059277"/>
<dbReference type="InterPro" id="IPR027417">
    <property type="entry name" value="P-loop_NTPase"/>
</dbReference>
<comment type="function">
    <text evidence="11">Phosphorylation of dTMP to form dTDP in both de novo and salvage pathways of dTTP synthesis.</text>
</comment>
<feature type="region of interest" description="Disordered" evidence="12">
    <location>
        <begin position="1"/>
        <end position="22"/>
    </location>
</feature>
<reference evidence="14 15" key="1">
    <citation type="submission" date="2016-03" db="EMBL/GenBank/DDBJ databases">
        <title>Genome sequencing of Psychrobacter alimentarius PAMC 27889.</title>
        <authorList>
            <person name="Lee J."/>
            <person name="Kim O.-S."/>
        </authorList>
    </citation>
    <scope>NUCLEOTIDE SEQUENCE [LARGE SCALE GENOMIC DNA]</scope>
    <source>
        <strain evidence="14 15">PAMC 27889</strain>
    </source>
</reference>
<dbReference type="RefSeq" id="WP_084387370.1">
    <property type="nucleotide sequence ID" value="NZ_CP014945.1"/>
</dbReference>
<evidence type="ECO:0000256" key="4">
    <source>
        <dbReference type="ARBA" id="ARBA00022679"/>
    </source>
</evidence>
<evidence type="ECO:0000256" key="6">
    <source>
        <dbReference type="ARBA" id="ARBA00022741"/>
    </source>
</evidence>
<evidence type="ECO:0000256" key="1">
    <source>
        <dbReference type="ARBA" id="ARBA00009776"/>
    </source>
</evidence>
<evidence type="ECO:0000256" key="7">
    <source>
        <dbReference type="ARBA" id="ARBA00022777"/>
    </source>
</evidence>
<keyword evidence="4 11" id="KW-0808">Transferase</keyword>